<evidence type="ECO:0000313" key="5">
    <source>
        <dbReference type="Proteomes" id="UP000275024"/>
    </source>
</evidence>
<evidence type="ECO:0000256" key="1">
    <source>
        <dbReference type="SAM" id="MobiDB-lite"/>
    </source>
</evidence>
<feature type="compositionally biased region" description="Low complexity" evidence="1">
    <location>
        <begin position="1"/>
        <end position="23"/>
    </location>
</feature>
<feature type="region of interest" description="Disordered" evidence="1">
    <location>
        <begin position="1"/>
        <end position="68"/>
    </location>
</feature>
<dbReference type="EMBL" id="RBDX01000035">
    <property type="protein sequence ID" value="RKN04532.1"/>
    <property type="molecule type" value="Genomic_DNA"/>
</dbReference>
<dbReference type="AlphaFoldDB" id="A0A3A9VVH2"/>
<dbReference type="EMBL" id="RBDY01000033">
    <property type="protein sequence ID" value="RKN15510.1"/>
    <property type="molecule type" value="Genomic_DNA"/>
</dbReference>
<organism evidence="2 5">
    <name type="scientific">Streptomyces radicis</name>
    <dbReference type="NCBI Taxonomy" id="1750517"/>
    <lineage>
        <taxon>Bacteria</taxon>
        <taxon>Bacillati</taxon>
        <taxon>Actinomycetota</taxon>
        <taxon>Actinomycetes</taxon>
        <taxon>Kitasatosporales</taxon>
        <taxon>Streptomycetaceae</taxon>
        <taxon>Streptomyces</taxon>
    </lineage>
</organism>
<protein>
    <submittedName>
        <fullName evidence="2">Uncharacterized protein</fullName>
    </submittedName>
</protein>
<dbReference type="Proteomes" id="UP000275024">
    <property type="component" value="Unassembled WGS sequence"/>
</dbReference>
<reference evidence="4 5" key="1">
    <citation type="submission" date="2018-09" db="EMBL/GenBank/DDBJ databases">
        <title>Streptomyces sp. nov. DS1-2, an endophytic actinomycete isolated from roots of Dendrobium scabrilingue.</title>
        <authorList>
            <person name="Kuncharoen N."/>
            <person name="Kudo T."/>
            <person name="Ohkuma M."/>
            <person name="Yuki M."/>
            <person name="Tanasupawat S."/>
        </authorList>
    </citation>
    <scope>NUCLEOTIDE SEQUENCE [LARGE SCALE GENOMIC DNA]</scope>
    <source>
        <strain evidence="2 5">AZ1-7</strain>
        <strain evidence="3 4">DS1-2</strain>
    </source>
</reference>
<dbReference type="Proteomes" id="UP000268652">
    <property type="component" value="Unassembled WGS sequence"/>
</dbReference>
<proteinExistence type="predicted"/>
<comment type="caution">
    <text evidence="2">The sequence shown here is derived from an EMBL/GenBank/DDBJ whole genome shotgun (WGS) entry which is preliminary data.</text>
</comment>
<evidence type="ECO:0000313" key="2">
    <source>
        <dbReference type="EMBL" id="RKN04532.1"/>
    </source>
</evidence>
<gene>
    <name evidence="3" type="ORF">D7318_27680</name>
    <name evidence="2" type="ORF">D7319_28275</name>
</gene>
<evidence type="ECO:0000313" key="4">
    <source>
        <dbReference type="Proteomes" id="UP000268652"/>
    </source>
</evidence>
<evidence type="ECO:0000313" key="3">
    <source>
        <dbReference type="EMBL" id="RKN15510.1"/>
    </source>
</evidence>
<name>A0A3A9VVH2_9ACTN</name>
<sequence>MSWPPARTRAPTPAPTPARTRAPTPEPTPTPSRGGRDRHGWPHRVPRGQRALPREVANSGMPRAVSQP</sequence>
<keyword evidence="4" id="KW-1185">Reference proteome</keyword>
<accession>A0A3A9VVH2</accession>